<evidence type="ECO:0000259" key="7">
    <source>
        <dbReference type="Pfam" id="PF05140"/>
    </source>
</evidence>
<gene>
    <name evidence="8" type="ORF">HNP55_004527</name>
</gene>
<feature type="domain" description="ResB-like" evidence="7">
    <location>
        <begin position="31"/>
        <end position="698"/>
    </location>
</feature>
<dbReference type="PANTHER" id="PTHR31566:SF0">
    <property type="entry name" value="CYTOCHROME C BIOGENESIS PROTEIN CCS1, CHLOROPLASTIC"/>
    <property type="match status" value="1"/>
</dbReference>
<proteinExistence type="predicted"/>
<organism evidence="8 9">
    <name type="scientific">Roseateles oligotrophus</name>
    <dbReference type="NCBI Taxonomy" id="1769250"/>
    <lineage>
        <taxon>Bacteria</taxon>
        <taxon>Pseudomonadati</taxon>
        <taxon>Pseudomonadota</taxon>
        <taxon>Betaproteobacteria</taxon>
        <taxon>Burkholderiales</taxon>
        <taxon>Sphaerotilaceae</taxon>
        <taxon>Roseateles</taxon>
    </lineage>
</organism>
<feature type="transmembrane region" description="Helical" evidence="6">
    <location>
        <begin position="641"/>
        <end position="659"/>
    </location>
</feature>
<dbReference type="Pfam" id="PF05140">
    <property type="entry name" value="ResB"/>
    <property type="match status" value="1"/>
</dbReference>
<evidence type="ECO:0000256" key="2">
    <source>
        <dbReference type="ARBA" id="ARBA00022692"/>
    </source>
</evidence>
<dbReference type="GO" id="GO:0016020">
    <property type="term" value="C:membrane"/>
    <property type="evidence" value="ECO:0007669"/>
    <property type="project" value="UniProtKB-SubCell"/>
</dbReference>
<keyword evidence="5 6" id="KW-0472">Membrane</keyword>
<keyword evidence="9" id="KW-1185">Reference proteome</keyword>
<evidence type="ECO:0000256" key="1">
    <source>
        <dbReference type="ARBA" id="ARBA00004141"/>
    </source>
</evidence>
<sequence length="709" mass="77775">MSDSFDTQPMALPPSRRRSPGRELLDLLASMRFAVSLLTVICIASIIGTVVKQREPLNNYVNQFGPFWAEVFGKLDLYTVYGAWWFLLILAFLVLSTSLCIARNTPKILQDLRNYKENVREQSLQAFHHKALGHMQGSPEAVLARVSSYLGQAGWKAKIQVRDRGVMVAARKGSANKIGYIAAHSAIVLVCLGGLLDGDLLVRGLMWAQGKTVYEGGGLISAVAPEHRLPPGNPSFRGNLMVPEGARAATAVLSMPNGVVLQDLPFDVELKKFVVEYYETGMPKLFASDVVIRDHDTGKTSEAKIKVNEPLIHRGIALYQSSFEDGGSELKLTAQAMQGGKPFALEGRVGASTTLKGDKEALTLEFTGLRVINVENMSNAPAAGTDVRRVDLVGSLNKHLGSGARTKTEKDLRNIGPSFSYKLVDAAGQRREFNNYMVPVELDGQRVFLAGVRENLNESFRYLRIPADPQGSMQAWLGLRAALLNPQLRDKATRRYAEAATPSDKPQMLPQLQATARRALSLFAGAEPDKSEGKAALPLGGLPALSNFIETEVPVGERQKVSEVLLRILNGSLFELYKLSREQAGLDAPATDAQTQGFMTQAVLALSDSMFYPAPVLLQLDDFKQVQASVFQVTRAPGQKLVYLGAVLLIIGVFAMLYIKERRLWVWLESAPGQPELTRVRMALSCTRESPDTAHEFDRLKLDLLKEGV</sequence>
<dbReference type="PANTHER" id="PTHR31566">
    <property type="entry name" value="CYTOCHROME C BIOGENESIS PROTEIN CCS1, CHLOROPLASTIC"/>
    <property type="match status" value="1"/>
</dbReference>
<keyword evidence="2 6" id="KW-0812">Transmembrane</keyword>
<accession>A0A840LH94</accession>
<evidence type="ECO:0000313" key="9">
    <source>
        <dbReference type="Proteomes" id="UP000562027"/>
    </source>
</evidence>
<feature type="transmembrane region" description="Helical" evidence="6">
    <location>
        <begin position="83"/>
        <end position="102"/>
    </location>
</feature>
<dbReference type="GO" id="GO:0017004">
    <property type="term" value="P:cytochrome complex assembly"/>
    <property type="evidence" value="ECO:0007669"/>
    <property type="project" value="UniProtKB-KW"/>
</dbReference>
<name>A0A840LH94_9BURK</name>
<dbReference type="AlphaFoldDB" id="A0A840LH94"/>
<dbReference type="Proteomes" id="UP000562027">
    <property type="component" value="Unassembled WGS sequence"/>
</dbReference>
<evidence type="ECO:0000256" key="3">
    <source>
        <dbReference type="ARBA" id="ARBA00022748"/>
    </source>
</evidence>
<evidence type="ECO:0000256" key="5">
    <source>
        <dbReference type="ARBA" id="ARBA00023136"/>
    </source>
</evidence>
<evidence type="ECO:0000256" key="4">
    <source>
        <dbReference type="ARBA" id="ARBA00022989"/>
    </source>
</evidence>
<evidence type="ECO:0000313" key="8">
    <source>
        <dbReference type="EMBL" id="MBB4845973.1"/>
    </source>
</evidence>
<protein>
    <submittedName>
        <fullName evidence="8">Cytochrome c biogenesis protein</fullName>
    </submittedName>
</protein>
<reference evidence="8 9" key="1">
    <citation type="submission" date="2020-08" db="EMBL/GenBank/DDBJ databases">
        <title>Functional genomics of gut bacteria from endangered species of beetles.</title>
        <authorList>
            <person name="Carlos-Shanley C."/>
        </authorList>
    </citation>
    <scope>NUCLEOTIDE SEQUENCE [LARGE SCALE GENOMIC DNA]</scope>
    <source>
        <strain evidence="8 9">S00239</strain>
    </source>
</reference>
<dbReference type="RefSeq" id="WP_409993768.1">
    <property type="nucleotide sequence ID" value="NZ_JACHLP010000012.1"/>
</dbReference>
<feature type="transmembrane region" description="Helical" evidence="6">
    <location>
        <begin position="24"/>
        <end position="51"/>
    </location>
</feature>
<dbReference type="InterPro" id="IPR007816">
    <property type="entry name" value="ResB-like_domain"/>
</dbReference>
<dbReference type="InterPro" id="IPR023494">
    <property type="entry name" value="Cyt_c_bgen_Ccs1/CcsB/ResB"/>
</dbReference>
<dbReference type="EMBL" id="JACHLP010000012">
    <property type="protein sequence ID" value="MBB4845973.1"/>
    <property type="molecule type" value="Genomic_DNA"/>
</dbReference>
<evidence type="ECO:0000256" key="6">
    <source>
        <dbReference type="SAM" id="Phobius"/>
    </source>
</evidence>
<comment type="caution">
    <text evidence="8">The sequence shown here is derived from an EMBL/GenBank/DDBJ whole genome shotgun (WGS) entry which is preliminary data.</text>
</comment>
<keyword evidence="4 6" id="KW-1133">Transmembrane helix</keyword>
<keyword evidence="3" id="KW-0201">Cytochrome c-type biogenesis</keyword>
<comment type="subcellular location">
    <subcellularLocation>
        <location evidence="1">Membrane</location>
        <topology evidence="1">Multi-pass membrane protein</topology>
    </subcellularLocation>
</comment>
<feature type="transmembrane region" description="Helical" evidence="6">
    <location>
        <begin position="178"/>
        <end position="196"/>
    </location>
</feature>